<evidence type="ECO:0000313" key="2">
    <source>
        <dbReference type="Proteomes" id="UP000004457"/>
    </source>
</evidence>
<dbReference type="AlphaFoldDB" id="C0EP38"/>
<dbReference type="eggNOG" id="ENOG5033WI8">
    <property type="taxonomic scope" value="Bacteria"/>
</dbReference>
<comment type="caution">
    <text evidence="1">The sequence shown here is derived from an EMBL/GenBank/DDBJ whole genome shotgun (WGS) entry which is preliminary data.</text>
</comment>
<evidence type="ECO:0000313" key="1">
    <source>
        <dbReference type="EMBL" id="EEG33162.1"/>
    </source>
</evidence>
<proteinExistence type="predicted"/>
<dbReference type="Proteomes" id="UP000004457">
    <property type="component" value="Unassembled WGS sequence"/>
</dbReference>
<reference evidence="1 2" key="1">
    <citation type="submission" date="2009-01" db="EMBL/GenBank/DDBJ databases">
        <authorList>
            <person name="Fulton L."/>
            <person name="Clifton S."/>
            <person name="Chinwalla A.T."/>
            <person name="Mitreva M."/>
            <person name="Sodergren E."/>
            <person name="Weinstock G."/>
            <person name="Clifton S."/>
            <person name="Dooling D.J."/>
            <person name="Fulton B."/>
            <person name="Minx P."/>
            <person name="Pepin K.H."/>
            <person name="Johnson M."/>
            <person name="Bhonagiri V."/>
            <person name="Nash W.E."/>
            <person name="Mardis E.R."/>
            <person name="Wilson R.K."/>
        </authorList>
    </citation>
    <scope>NUCLEOTIDE SEQUENCE [LARGE SCALE GENOMIC DNA]</scope>
    <source>
        <strain evidence="1 2">NRL30031/H210</strain>
    </source>
</reference>
<protein>
    <submittedName>
        <fullName evidence="1">Uncharacterized protein</fullName>
    </submittedName>
</protein>
<dbReference type="EMBL" id="ACEN01000080">
    <property type="protein sequence ID" value="EEG33162.1"/>
    <property type="molecule type" value="Genomic_DNA"/>
</dbReference>
<accession>C0EP38</accession>
<sequence length="664" mass="74810">MATSTNDDNWGFSIYNEAGIDLVNFGLSTPKYIGKLHLRLREGGGNPLGDLRVVAENGREVGVTDESLNVPFINLIAGYPPSKTPEWSTGAITNGFVFNAPNNGIRLMLPIFGNSELADKNVRFGLLPAVIHGWGSGFDREKMDMAELMCRSLKSGADILHAHLEMKHRDGTLTDDEKSKYVTGLNYTILDKSYNPTGMPFTASFRSTRIGNHDLAGFSAVSFGCGYMVVDMAGGTDLEIYFYETAGLPYKYLCKCSTVFEYQPYGLSFYHPEPQELNYVMAKKGSQAEVNDGFNRSVTFSDLVVGKVERSRWFFTRTPPNYRYFPDTVPAIIDTLKNGENSENRRKLAKFLEGDENAALKYSQYDSSLQPLKLLGAPNPKESVIVKRSDSNGIFYTLSGGNLSKAAQPVGIMGWDNVEYNRVGLPDGLGVGIHSLFQKKPAQSPYFPLLPTPADTFRWELDKIKPYQPVLNYRYSNMVADTNIYDKQFDLTGWQKLKVGAVNLFNSRMASNLTYSYRQFNKAQAIAHVPRSTDIVLGHYKNPVSETNYYDGEIRDAERRAIEVRLQAEARLEAAAKFWEDEMEADAFDAEINEFKAKMGMLEQIANITNTNNSRYWQMPFWGMWSYRHGDDLELFCATVSDANIEETRIPLSDQWLCCRKPDF</sequence>
<gene>
    <name evidence="1" type="ORF">NEIFLAOT_01728</name>
</gene>
<keyword evidence="2" id="KW-1185">Reference proteome</keyword>
<organism evidence="1 2">
    <name type="scientific">Neisseria flavescens NRL30031/H210</name>
    <dbReference type="NCBI Taxonomy" id="546264"/>
    <lineage>
        <taxon>Bacteria</taxon>
        <taxon>Pseudomonadati</taxon>
        <taxon>Pseudomonadota</taxon>
        <taxon>Betaproteobacteria</taxon>
        <taxon>Neisseriales</taxon>
        <taxon>Neisseriaceae</taxon>
        <taxon>Neisseria</taxon>
    </lineage>
</organism>
<dbReference type="RefSeq" id="WP_003680986.1">
    <property type="nucleotide sequence ID" value="NZ_ACEN01000080.1"/>
</dbReference>
<name>C0EP38_NEIFL</name>